<evidence type="ECO:0000313" key="1">
    <source>
        <dbReference type="EMBL" id="EJT81180.1"/>
    </source>
</evidence>
<dbReference type="VEuPathDB" id="FungiDB:GGTG_01164"/>
<sequence length="249" mass="26784">MLAAGHAASPSTLLKGLDSPDALAIARDNINVAGVTNITLMAGDALDLRAAADYVLVEKSSGGEGPGTDLGERLCNGGFDVAHTHQVMLHVQDPARLMRELRGAVKKRGGVVCCRDAELGSMIVHPNSEVLSRFCSIIPSIMSNHGADPEVGRKHLEYALKAGFKRSEVEISMGQMLASAQEERKSLAEPFLGGSLQQVDVTGPNTAFVRAGLKPDAVYEVLRAWREWVEIEYGWCFIANAQVVCRRSD</sequence>
<name>J3NIT0_GAET3</name>
<dbReference type="AlphaFoldDB" id="J3NIT0"/>
<dbReference type="GeneID" id="20341622"/>
<reference evidence="2" key="4">
    <citation type="journal article" date="2015" name="G3 (Bethesda)">
        <title>Genome sequences of three phytopathogenic species of the Magnaporthaceae family of fungi.</title>
        <authorList>
            <person name="Okagaki L.H."/>
            <person name="Nunes C.C."/>
            <person name="Sailsbery J."/>
            <person name="Clay B."/>
            <person name="Brown D."/>
            <person name="John T."/>
            <person name="Oh Y."/>
            <person name="Young N."/>
            <person name="Fitzgerald M."/>
            <person name="Haas B.J."/>
            <person name="Zeng Q."/>
            <person name="Young S."/>
            <person name="Adiconis X."/>
            <person name="Fan L."/>
            <person name="Levin J.Z."/>
            <person name="Mitchell T.K."/>
            <person name="Okubara P.A."/>
            <person name="Farman M.L."/>
            <person name="Kohn L.M."/>
            <person name="Birren B."/>
            <person name="Ma L.-J."/>
            <person name="Dean R.A."/>
        </authorList>
    </citation>
    <scope>NUCLEOTIDE SEQUENCE</scope>
    <source>
        <strain evidence="2">R3-111a-1</strain>
    </source>
</reference>
<dbReference type="STRING" id="644352.J3NIT0"/>
<keyword evidence="1" id="KW-0808">Transferase</keyword>
<reference evidence="1" key="2">
    <citation type="submission" date="2010-07" db="EMBL/GenBank/DDBJ databases">
        <authorList>
            <consortium name="The Broad Institute Genome Sequencing Platform"/>
            <consortium name="Broad Institute Genome Sequencing Center for Infectious Disease"/>
            <person name="Ma L.-J."/>
            <person name="Dead R."/>
            <person name="Young S."/>
            <person name="Zeng Q."/>
            <person name="Koehrsen M."/>
            <person name="Alvarado L."/>
            <person name="Berlin A."/>
            <person name="Chapman S.B."/>
            <person name="Chen Z."/>
            <person name="Freedman E."/>
            <person name="Gellesch M."/>
            <person name="Goldberg J."/>
            <person name="Griggs A."/>
            <person name="Gujja S."/>
            <person name="Heilman E.R."/>
            <person name="Heiman D."/>
            <person name="Hepburn T."/>
            <person name="Howarth C."/>
            <person name="Jen D."/>
            <person name="Larson L."/>
            <person name="Mehta T."/>
            <person name="Neiman D."/>
            <person name="Pearson M."/>
            <person name="Roberts A."/>
            <person name="Saif S."/>
            <person name="Shea T."/>
            <person name="Shenoy N."/>
            <person name="Sisk P."/>
            <person name="Stolte C."/>
            <person name="Sykes S."/>
            <person name="Walk T."/>
            <person name="White J."/>
            <person name="Yandava C."/>
            <person name="Haas B."/>
            <person name="Nusbaum C."/>
            <person name="Birren B."/>
        </authorList>
    </citation>
    <scope>NUCLEOTIDE SEQUENCE</scope>
    <source>
        <strain evidence="1">R3-111a-1</strain>
    </source>
</reference>
<evidence type="ECO:0000313" key="2">
    <source>
        <dbReference type="EnsemblFungi" id="EJT81180"/>
    </source>
</evidence>
<dbReference type="GO" id="GO:0008168">
    <property type="term" value="F:methyltransferase activity"/>
    <property type="evidence" value="ECO:0007669"/>
    <property type="project" value="UniProtKB-KW"/>
</dbReference>
<protein>
    <submittedName>
        <fullName evidence="1">Methyltransferase</fullName>
    </submittedName>
</protein>
<evidence type="ECO:0000313" key="3">
    <source>
        <dbReference type="Proteomes" id="UP000006039"/>
    </source>
</evidence>
<dbReference type="EMBL" id="GL385395">
    <property type="protein sequence ID" value="EJT81180.1"/>
    <property type="molecule type" value="Genomic_DNA"/>
</dbReference>
<organism evidence="1">
    <name type="scientific">Gaeumannomyces tritici (strain R3-111a-1)</name>
    <name type="common">Wheat and barley take-all root rot fungus</name>
    <name type="synonym">Gaeumannomyces graminis var. tritici</name>
    <dbReference type="NCBI Taxonomy" id="644352"/>
    <lineage>
        <taxon>Eukaryota</taxon>
        <taxon>Fungi</taxon>
        <taxon>Dikarya</taxon>
        <taxon>Ascomycota</taxon>
        <taxon>Pezizomycotina</taxon>
        <taxon>Sordariomycetes</taxon>
        <taxon>Sordariomycetidae</taxon>
        <taxon>Magnaporthales</taxon>
        <taxon>Magnaporthaceae</taxon>
        <taxon>Gaeumannomyces</taxon>
    </lineage>
</organism>
<keyword evidence="1" id="KW-0489">Methyltransferase</keyword>
<dbReference type="OrthoDB" id="10017101at2759"/>
<dbReference type="eggNOG" id="KOG1269">
    <property type="taxonomic scope" value="Eukaryota"/>
</dbReference>
<reference evidence="1" key="3">
    <citation type="submission" date="2010-09" db="EMBL/GenBank/DDBJ databases">
        <title>Annotation of Gaeumannomyces graminis var. tritici R3-111a-1.</title>
        <authorList>
            <consortium name="The Broad Institute Genome Sequencing Platform"/>
            <person name="Ma L.-J."/>
            <person name="Dead R."/>
            <person name="Young S.K."/>
            <person name="Zeng Q."/>
            <person name="Gargeya S."/>
            <person name="Fitzgerald M."/>
            <person name="Haas B."/>
            <person name="Abouelleil A."/>
            <person name="Alvarado L."/>
            <person name="Arachchi H.M."/>
            <person name="Berlin A."/>
            <person name="Brown A."/>
            <person name="Chapman S.B."/>
            <person name="Chen Z."/>
            <person name="Dunbar C."/>
            <person name="Freedman E."/>
            <person name="Gearin G."/>
            <person name="Gellesch M."/>
            <person name="Goldberg J."/>
            <person name="Griggs A."/>
            <person name="Gujja S."/>
            <person name="Heiman D."/>
            <person name="Howarth C."/>
            <person name="Larson L."/>
            <person name="Lui A."/>
            <person name="MacDonald P.J.P."/>
            <person name="Mehta T."/>
            <person name="Montmayeur A."/>
            <person name="Murphy C."/>
            <person name="Neiman D."/>
            <person name="Pearson M."/>
            <person name="Priest M."/>
            <person name="Roberts A."/>
            <person name="Saif S."/>
            <person name="Shea T."/>
            <person name="Shenoy N."/>
            <person name="Sisk P."/>
            <person name="Stolte C."/>
            <person name="Sykes S."/>
            <person name="Yandava C."/>
            <person name="Wortman J."/>
            <person name="Nusbaum C."/>
            <person name="Birren B."/>
        </authorList>
    </citation>
    <scope>NUCLEOTIDE SEQUENCE</scope>
    <source>
        <strain evidence="1">R3-111a-1</strain>
    </source>
</reference>
<dbReference type="GO" id="GO:0032259">
    <property type="term" value="P:methylation"/>
    <property type="evidence" value="ECO:0007669"/>
    <property type="project" value="UniProtKB-KW"/>
</dbReference>
<accession>J3NIT0</accession>
<reference evidence="3" key="1">
    <citation type="submission" date="2010-07" db="EMBL/GenBank/DDBJ databases">
        <title>The genome sequence of Gaeumannomyces graminis var. tritici strain R3-111a-1.</title>
        <authorList>
            <consortium name="The Broad Institute Genome Sequencing Platform"/>
            <person name="Ma L.-J."/>
            <person name="Dead R."/>
            <person name="Young S."/>
            <person name="Zeng Q."/>
            <person name="Koehrsen M."/>
            <person name="Alvarado L."/>
            <person name="Berlin A."/>
            <person name="Chapman S.B."/>
            <person name="Chen Z."/>
            <person name="Freedman E."/>
            <person name="Gellesch M."/>
            <person name="Goldberg J."/>
            <person name="Griggs A."/>
            <person name="Gujja S."/>
            <person name="Heilman E.R."/>
            <person name="Heiman D."/>
            <person name="Hepburn T."/>
            <person name="Howarth C."/>
            <person name="Jen D."/>
            <person name="Larson L."/>
            <person name="Mehta T."/>
            <person name="Neiman D."/>
            <person name="Pearson M."/>
            <person name="Roberts A."/>
            <person name="Saif S."/>
            <person name="Shea T."/>
            <person name="Shenoy N."/>
            <person name="Sisk P."/>
            <person name="Stolte C."/>
            <person name="Sykes S."/>
            <person name="Walk T."/>
            <person name="White J."/>
            <person name="Yandava C."/>
            <person name="Haas B."/>
            <person name="Nusbaum C."/>
            <person name="Birren B."/>
        </authorList>
    </citation>
    <scope>NUCLEOTIDE SEQUENCE [LARGE SCALE GENOMIC DNA]</scope>
    <source>
        <strain evidence="3">R3-111a-1</strain>
    </source>
</reference>
<dbReference type="RefSeq" id="XP_009217189.1">
    <property type="nucleotide sequence ID" value="XM_009218925.1"/>
</dbReference>
<dbReference type="Gene3D" id="3.40.50.150">
    <property type="entry name" value="Vaccinia Virus protein VP39"/>
    <property type="match status" value="1"/>
</dbReference>
<gene>
    <name evidence="2" type="primary">20341622</name>
    <name evidence="1" type="ORF">GGTG_01164</name>
</gene>
<dbReference type="EnsemblFungi" id="EJT81180">
    <property type="protein sequence ID" value="EJT81180"/>
    <property type="gene ID" value="GGTG_01164"/>
</dbReference>
<keyword evidence="3" id="KW-1185">Reference proteome</keyword>
<dbReference type="Proteomes" id="UP000006039">
    <property type="component" value="Unassembled WGS sequence"/>
</dbReference>
<reference evidence="2" key="5">
    <citation type="submission" date="2018-04" db="UniProtKB">
        <authorList>
            <consortium name="EnsemblFungi"/>
        </authorList>
    </citation>
    <scope>IDENTIFICATION</scope>
    <source>
        <strain evidence="2">R3-111a-1</strain>
    </source>
</reference>
<dbReference type="SUPFAM" id="SSF53335">
    <property type="entry name" value="S-adenosyl-L-methionine-dependent methyltransferases"/>
    <property type="match status" value="1"/>
</dbReference>
<dbReference type="InterPro" id="IPR029063">
    <property type="entry name" value="SAM-dependent_MTases_sf"/>
</dbReference>
<proteinExistence type="predicted"/>
<dbReference type="HOGENOM" id="CLU_057148_1_0_1"/>